<evidence type="ECO:0000256" key="6">
    <source>
        <dbReference type="HAMAP-Rule" id="MF_00972"/>
    </source>
</evidence>
<evidence type="ECO:0000256" key="3">
    <source>
        <dbReference type="ARBA" id="ARBA00022801"/>
    </source>
</evidence>
<keyword evidence="4 6" id="KW-0862">Zinc</keyword>
<dbReference type="CDD" id="cd01285">
    <property type="entry name" value="nucleoside_deaminase"/>
    <property type="match status" value="1"/>
</dbReference>
<dbReference type="InterPro" id="IPR016193">
    <property type="entry name" value="Cytidine_deaminase-like"/>
</dbReference>
<comment type="function">
    <text evidence="6">Catalyzes the deamination of adenosine to inosine at the wobble position 34 of tRNA(Arg2).</text>
</comment>
<dbReference type="GO" id="GO:0052717">
    <property type="term" value="F:tRNA-specific adenosine-34 deaminase activity"/>
    <property type="evidence" value="ECO:0007669"/>
    <property type="project" value="UniProtKB-UniRule"/>
</dbReference>
<name>A0A179DDV4_9SPHI</name>
<dbReference type="PANTHER" id="PTHR11079:SF202">
    <property type="entry name" value="TRNA-SPECIFIC ADENOSINE DEAMINASE"/>
    <property type="match status" value="1"/>
</dbReference>
<dbReference type="PANTHER" id="PTHR11079">
    <property type="entry name" value="CYTOSINE DEAMINASE FAMILY MEMBER"/>
    <property type="match status" value="1"/>
</dbReference>
<dbReference type="GO" id="GO:0002100">
    <property type="term" value="P:tRNA wobble adenosine to inosine editing"/>
    <property type="evidence" value="ECO:0007669"/>
    <property type="project" value="UniProtKB-UniRule"/>
</dbReference>
<protein>
    <recommendedName>
        <fullName evidence="6">tRNA-specific adenosine deaminase</fullName>
        <ecNumber evidence="6">3.5.4.33</ecNumber>
    </recommendedName>
</protein>
<feature type="domain" description="CMP/dCMP-type deaminase" evidence="7">
    <location>
        <begin position="13"/>
        <end position="123"/>
    </location>
</feature>
<feature type="binding site" evidence="6">
    <location>
        <position position="64"/>
    </location>
    <ligand>
        <name>Zn(2+)</name>
        <dbReference type="ChEBI" id="CHEBI:29105"/>
        <note>catalytic</note>
    </ligand>
</feature>
<evidence type="ECO:0000313" key="9">
    <source>
        <dbReference type="Proteomes" id="UP000078459"/>
    </source>
</evidence>
<dbReference type="InterPro" id="IPR002125">
    <property type="entry name" value="CMP_dCMP_dom"/>
</dbReference>
<proteinExistence type="inferred from homology"/>
<comment type="caution">
    <text evidence="8">The sequence shown here is derived from an EMBL/GenBank/DDBJ whole genome shotgun (WGS) entry which is preliminary data.</text>
</comment>
<dbReference type="InterPro" id="IPR028883">
    <property type="entry name" value="tRNA_aden_deaminase"/>
</dbReference>
<dbReference type="Gene3D" id="3.40.140.10">
    <property type="entry name" value="Cytidine Deaminase, domain 2"/>
    <property type="match status" value="1"/>
</dbReference>
<evidence type="ECO:0000256" key="5">
    <source>
        <dbReference type="ARBA" id="ARBA00048045"/>
    </source>
</evidence>
<keyword evidence="9" id="KW-1185">Reference proteome</keyword>
<dbReference type="Pfam" id="PF00383">
    <property type="entry name" value="dCMP_cyt_deam_1"/>
    <property type="match status" value="1"/>
</dbReference>
<evidence type="ECO:0000313" key="8">
    <source>
        <dbReference type="EMBL" id="OAQ39148.1"/>
    </source>
</evidence>
<comment type="cofactor">
    <cofactor evidence="6">
        <name>Zn(2+)</name>
        <dbReference type="ChEBI" id="CHEBI:29105"/>
    </cofactor>
    <text evidence="6">Binds 1 zinc ion per subunit.</text>
</comment>
<reference evidence="8 9" key="1">
    <citation type="submission" date="2016-04" db="EMBL/GenBank/DDBJ databases">
        <authorList>
            <person name="Evans L.H."/>
            <person name="Alamgir A."/>
            <person name="Owens N."/>
            <person name="Weber N.D."/>
            <person name="Virtaneva K."/>
            <person name="Barbian K."/>
            <person name="Babar A."/>
            <person name="Rosenke K."/>
        </authorList>
    </citation>
    <scope>NUCLEOTIDE SEQUENCE [LARGE SCALE GENOMIC DNA]</scope>
    <source>
        <strain evidence="8 9">CCM 8644</strain>
    </source>
</reference>
<sequence>MKYYSFTDQPFINPDEFFMNEALKEAQLALEADEIPVGAVIVSKGKIIGKGHNLTQRLNDVTAHAEMQAFTAAANYIGAKYLTDCTLYVTLEPCVMCAGAAFWTQISRIVFGASDPQRGFQKHSKNILHPKTELIGNILEVECSSIVKQFFLDKRNKS</sequence>
<keyword evidence="2 6" id="KW-0479">Metal-binding</keyword>
<dbReference type="EC" id="3.5.4.33" evidence="6"/>
<dbReference type="GO" id="GO:0008270">
    <property type="term" value="F:zinc ion binding"/>
    <property type="evidence" value="ECO:0007669"/>
    <property type="project" value="UniProtKB-UniRule"/>
</dbReference>
<dbReference type="STRING" id="1826909.A5893_10810"/>
<evidence type="ECO:0000259" key="7">
    <source>
        <dbReference type="PROSITE" id="PS51747"/>
    </source>
</evidence>
<dbReference type="AlphaFoldDB" id="A0A179DDV4"/>
<dbReference type="Proteomes" id="UP000078459">
    <property type="component" value="Unassembled WGS sequence"/>
</dbReference>
<feature type="active site" description="Proton donor" evidence="6">
    <location>
        <position position="66"/>
    </location>
</feature>
<dbReference type="RefSeq" id="WP_068822675.1">
    <property type="nucleotide sequence ID" value="NZ_LWHJ01000028.1"/>
</dbReference>
<comment type="subunit">
    <text evidence="6">Homodimer.</text>
</comment>
<gene>
    <name evidence="6" type="primary">tadA</name>
    <name evidence="8" type="ORF">A5893_10810</name>
</gene>
<feature type="binding site" evidence="6">
    <location>
        <position position="97"/>
    </location>
    <ligand>
        <name>Zn(2+)</name>
        <dbReference type="ChEBI" id="CHEBI:29105"/>
        <note>catalytic</note>
    </ligand>
</feature>
<dbReference type="SUPFAM" id="SSF53927">
    <property type="entry name" value="Cytidine deaminase-like"/>
    <property type="match status" value="1"/>
</dbReference>
<dbReference type="OrthoDB" id="9802676at2"/>
<keyword evidence="1 6" id="KW-0819">tRNA processing</keyword>
<feature type="binding site" evidence="6">
    <location>
        <position position="94"/>
    </location>
    <ligand>
        <name>Zn(2+)</name>
        <dbReference type="ChEBI" id="CHEBI:29105"/>
        <note>catalytic</note>
    </ligand>
</feature>
<dbReference type="EMBL" id="LWHJ01000028">
    <property type="protein sequence ID" value="OAQ39148.1"/>
    <property type="molecule type" value="Genomic_DNA"/>
</dbReference>
<accession>A0A179DDV4</accession>
<dbReference type="HAMAP" id="MF_00972">
    <property type="entry name" value="tRNA_aden_deaminase"/>
    <property type="match status" value="1"/>
</dbReference>
<reference evidence="8 9" key="2">
    <citation type="submission" date="2016-06" db="EMBL/GenBank/DDBJ databases">
        <title>Pedobacter psychrophilus sp. nov., isolated from Antarctic fragmentary rock.</title>
        <authorList>
            <person name="Svec P."/>
        </authorList>
    </citation>
    <scope>NUCLEOTIDE SEQUENCE [LARGE SCALE GENOMIC DNA]</scope>
    <source>
        <strain evidence="8 9">CCM 8644</strain>
    </source>
</reference>
<comment type="catalytic activity">
    <reaction evidence="5 6">
        <text>adenosine(34) in tRNA + H2O + H(+) = inosine(34) in tRNA + NH4(+)</text>
        <dbReference type="Rhea" id="RHEA:43168"/>
        <dbReference type="Rhea" id="RHEA-COMP:10373"/>
        <dbReference type="Rhea" id="RHEA-COMP:10374"/>
        <dbReference type="ChEBI" id="CHEBI:15377"/>
        <dbReference type="ChEBI" id="CHEBI:15378"/>
        <dbReference type="ChEBI" id="CHEBI:28938"/>
        <dbReference type="ChEBI" id="CHEBI:74411"/>
        <dbReference type="ChEBI" id="CHEBI:82852"/>
        <dbReference type="EC" id="3.5.4.33"/>
    </reaction>
</comment>
<evidence type="ECO:0000256" key="4">
    <source>
        <dbReference type="ARBA" id="ARBA00022833"/>
    </source>
</evidence>
<comment type="similarity">
    <text evidence="6">Belongs to the cytidine and deoxycytidylate deaminase family.</text>
</comment>
<evidence type="ECO:0000256" key="2">
    <source>
        <dbReference type="ARBA" id="ARBA00022723"/>
    </source>
</evidence>
<evidence type="ECO:0000256" key="1">
    <source>
        <dbReference type="ARBA" id="ARBA00022694"/>
    </source>
</evidence>
<dbReference type="PROSITE" id="PS51747">
    <property type="entry name" value="CYT_DCMP_DEAMINASES_2"/>
    <property type="match status" value="1"/>
</dbReference>
<keyword evidence="3 6" id="KW-0378">Hydrolase</keyword>
<organism evidence="8 9">
    <name type="scientific">Pedobacter psychrophilus</name>
    <dbReference type="NCBI Taxonomy" id="1826909"/>
    <lineage>
        <taxon>Bacteria</taxon>
        <taxon>Pseudomonadati</taxon>
        <taxon>Bacteroidota</taxon>
        <taxon>Sphingobacteriia</taxon>
        <taxon>Sphingobacteriales</taxon>
        <taxon>Sphingobacteriaceae</taxon>
        <taxon>Pedobacter</taxon>
    </lineage>
</organism>